<dbReference type="InterPro" id="IPR035979">
    <property type="entry name" value="RBD_domain_sf"/>
</dbReference>
<organism evidence="5 6">
    <name type="scientific">Carnegiea gigantea</name>
    <dbReference type="NCBI Taxonomy" id="171969"/>
    <lineage>
        <taxon>Eukaryota</taxon>
        <taxon>Viridiplantae</taxon>
        <taxon>Streptophyta</taxon>
        <taxon>Embryophyta</taxon>
        <taxon>Tracheophyta</taxon>
        <taxon>Spermatophyta</taxon>
        <taxon>Magnoliopsida</taxon>
        <taxon>eudicotyledons</taxon>
        <taxon>Gunneridae</taxon>
        <taxon>Pentapetalae</taxon>
        <taxon>Caryophyllales</taxon>
        <taxon>Cactineae</taxon>
        <taxon>Cactaceae</taxon>
        <taxon>Cactoideae</taxon>
        <taxon>Echinocereeae</taxon>
        <taxon>Carnegiea</taxon>
    </lineage>
</organism>
<dbReference type="OrthoDB" id="439808at2759"/>
<reference evidence="5" key="1">
    <citation type="submission" date="2022-04" db="EMBL/GenBank/DDBJ databases">
        <title>Carnegiea gigantea Genome sequencing and assembly v2.</title>
        <authorList>
            <person name="Copetti D."/>
            <person name="Sanderson M.J."/>
            <person name="Burquez A."/>
            <person name="Wojciechowski M.F."/>
        </authorList>
    </citation>
    <scope>NUCLEOTIDE SEQUENCE</scope>
    <source>
        <strain evidence="5">SGP5-SGP5p</strain>
        <tissue evidence="5">Aerial part</tissue>
    </source>
</reference>
<gene>
    <name evidence="5" type="ORF">Cgig2_015719</name>
</gene>
<dbReference type="GO" id="GO:1901259">
    <property type="term" value="P:chloroplast rRNA processing"/>
    <property type="evidence" value="ECO:0007669"/>
    <property type="project" value="TreeGrafter"/>
</dbReference>
<dbReference type="Gene3D" id="3.30.70.330">
    <property type="match status" value="2"/>
</dbReference>
<dbReference type="EMBL" id="JAKOGI010000895">
    <property type="protein sequence ID" value="KAJ8429430.1"/>
    <property type="molecule type" value="Genomic_DNA"/>
</dbReference>
<dbReference type="Pfam" id="PF00076">
    <property type="entry name" value="RRM_1"/>
    <property type="match status" value="2"/>
</dbReference>
<protein>
    <recommendedName>
        <fullName evidence="4">RRM domain-containing protein</fullName>
    </recommendedName>
</protein>
<evidence type="ECO:0000256" key="3">
    <source>
        <dbReference type="SAM" id="MobiDB-lite"/>
    </source>
</evidence>
<dbReference type="Proteomes" id="UP001153076">
    <property type="component" value="Unassembled WGS sequence"/>
</dbReference>
<evidence type="ECO:0000313" key="5">
    <source>
        <dbReference type="EMBL" id="KAJ8429430.1"/>
    </source>
</evidence>
<evidence type="ECO:0000259" key="4">
    <source>
        <dbReference type="PROSITE" id="PS50102"/>
    </source>
</evidence>
<dbReference type="PANTHER" id="PTHR48025:SF3">
    <property type="entry name" value="31 KDA RIBONUCLEOPROTEIN, CHLOROPLASTIC-RELATED"/>
    <property type="match status" value="1"/>
</dbReference>
<feature type="compositionally biased region" description="Acidic residues" evidence="3">
    <location>
        <begin position="111"/>
        <end position="124"/>
    </location>
</feature>
<dbReference type="InterPro" id="IPR050502">
    <property type="entry name" value="Euk_RNA-bind_prot"/>
</dbReference>
<dbReference type="SUPFAM" id="SSF54928">
    <property type="entry name" value="RNA-binding domain, RBD"/>
    <property type="match status" value="2"/>
</dbReference>
<comment type="caution">
    <text evidence="5">The sequence shown here is derived from an EMBL/GenBank/DDBJ whole genome shotgun (WGS) entry which is preliminary data.</text>
</comment>
<dbReference type="InterPro" id="IPR012677">
    <property type="entry name" value="Nucleotide-bd_a/b_plait_sf"/>
</dbReference>
<dbReference type="GO" id="GO:0009535">
    <property type="term" value="C:chloroplast thylakoid membrane"/>
    <property type="evidence" value="ECO:0007669"/>
    <property type="project" value="TreeGrafter"/>
</dbReference>
<accession>A0A9Q1JR72</accession>
<dbReference type="PROSITE" id="PS50102">
    <property type="entry name" value="RRM"/>
    <property type="match status" value="2"/>
</dbReference>
<name>A0A9Q1JR72_9CARY</name>
<dbReference type="AlphaFoldDB" id="A0A9Q1JR72"/>
<feature type="domain" description="RRM" evidence="4">
    <location>
        <begin position="134"/>
        <end position="212"/>
    </location>
</feature>
<feature type="domain" description="RRM" evidence="4">
    <location>
        <begin position="225"/>
        <end position="303"/>
    </location>
</feature>
<keyword evidence="1 2" id="KW-0694">RNA-binding</keyword>
<sequence>MTTAANPFSKTLPISNTCSATSLHIPSIFNLKSLFLSISWKPNKLPLSLSLSSPQISSFSLQKPTLSSRLISCVSQASGWGQEGPSAVLDEQGSDPDGTNWGAQDFGVGDSEGEVSDVGPEDDGEGFREPPGNAKLYVGNLPFDVDGEKLARTFEGAGIVEVAEVICRRNTGYSQIFGYVTMSTIEEAEKAMEMFNNYELNGRMLIVEKAVPRGSRPPPELRPRSRIYVGNLSWDVDSDRLNEVFSEHGKVLSAYVVLDGETGRSRGFGFVNMASEAEMNDAISALDGQIESRGVVELSRAQAWALEPGLITDEPGLGVARSLPTFRGLRSGLFSVAHCLARA</sequence>
<keyword evidence="6" id="KW-1185">Reference proteome</keyword>
<dbReference type="SMART" id="SM00360">
    <property type="entry name" value="RRM"/>
    <property type="match status" value="2"/>
</dbReference>
<dbReference type="InterPro" id="IPR000504">
    <property type="entry name" value="RRM_dom"/>
</dbReference>
<dbReference type="GO" id="GO:0003729">
    <property type="term" value="F:mRNA binding"/>
    <property type="evidence" value="ECO:0007669"/>
    <property type="project" value="TreeGrafter"/>
</dbReference>
<evidence type="ECO:0000256" key="1">
    <source>
        <dbReference type="ARBA" id="ARBA00022884"/>
    </source>
</evidence>
<dbReference type="PANTHER" id="PTHR48025">
    <property type="entry name" value="OS02G0815200 PROTEIN"/>
    <property type="match status" value="1"/>
</dbReference>
<evidence type="ECO:0000313" key="6">
    <source>
        <dbReference type="Proteomes" id="UP001153076"/>
    </source>
</evidence>
<evidence type="ECO:0000256" key="2">
    <source>
        <dbReference type="PROSITE-ProRule" id="PRU00176"/>
    </source>
</evidence>
<feature type="region of interest" description="Disordered" evidence="3">
    <location>
        <begin position="80"/>
        <end position="131"/>
    </location>
</feature>
<proteinExistence type="predicted"/>